<keyword evidence="3" id="KW-1185">Reference proteome</keyword>
<name>A0A3P7IG80_STRVU</name>
<dbReference type="EMBL" id="UYYB01022958">
    <property type="protein sequence ID" value="VDM71970.1"/>
    <property type="molecule type" value="Genomic_DNA"/>
</dbReference>
<organism evidence="2 3">
    <name type="scientific">Strongylus vulgaris</name>
    <name type="common">Blood worm</name>
    <dbReference type="NCBI Taxonomy" id="40348"/>
    <lineage>
        <taxon>Eukaryota</taxon>
        <taxon>Metazoa</taxon>
        <taxon>Ecdysozoa</taxon>
        <taxon>Nematoda</taxon>
        <taxon>Chromadorea</taxon>
        <taxon>Rhabditida</taxon>
        <taxon>Rhabditina</taxon>
        <taxon>Rhabditomorpha</taxon>
        <taxon>Strongyloidea</taxon>
        <taxon>Strongylidae</taxon>
        <taxon>Strongylus</taxon>
    </lineage>
</organism>
<evidence type="ECO:0000313" key="3">
    <source>
        <dbReference type="Proteomes" id="UP000270094"/>
    </source>
</evidence>
<dbReference type="InterPro" id="IPR041588">
    <property type="entry name" value="Integrase_H2C2"/>
</dbReference>
<dbReference type="AlphaFoldDB" id="A0A3P7IG80"/>
<dbReference type="OrthoDB" id="5863021at2759"/>
<feature type="non-terminal residue" evidence="2">
    <location>
        <position position="1"/>
    </location>
</feature>
<accession>A0A3P7IG80</accession>
<reference evidence="2 3" key="1">
    <citation type="submission" date="2018-11" db="EMBL/GenBank/DDBJ databases">
        <authorList>
            <consortium name="Pathogen Informatics"/>
        </authorList>
    </citation>
    <scope>NUCLEOTIDE SEQUENCE [LARGE SCALE GENOMIC DNA]</scope>
</reference>
<gene>
    <name evidence="2" type="ORF">SVUK_LOCUS6968</name>
</gene>
<protein>
    <recommendedName>
        <fullName evidence="1">Integrase zinc-binding domain-containing protein</fullName>
    </recommendedName>
</protein>
<sequence>KDKIIKIKSQLEAKSIAVSFLHVSSDYNPADKGTRGLTASEINSSSWIQGPQWLNKEAHTWPIKHISWLEQDRQLDNCEITVQAVIAPVIAEREENANILIDLTHFSKLNRALRTLAFVAKLIINWAKATNKNRNTNISIALEDHFTNSHEIIAEDISASETLILAQEHKNFQVDELQKRFTNQKILRDGNGLIRYESRITNALLPYDTKFPIFLPNQSEATRLIITNIHEQNAHCGKEQTLSILRQRFWIPKPSITDVTLWDRSYLRQMRTCTSACSRALQQEPYT</sequence>
<dbReference type="Proteomes" id="UP000270094">
    <property type="component" value="Unassembled WGS sequence"/>
</dbReference>
<feature type="domain" description="Integrase zinc-binding" evidence="1">
    <location>
        <begin position="219"/>
        <end position="253"/>
    </location>
</feature>
<evidence type="ECO:0000313" key="2">
    <source>
        <dbReference type="EMBL" id="VDM71970.1"/>
    </source>
</evidence>
<proteinExistence type="predicted"/>
<evidence type="ECO:0000259" key="1">
    <source>
        <dbReference type="Pfam" id="PF17921"/>
    </source>
</evidence>
<dbReference type="Pfam" id="PF17921">
    <property type="entry name" value="Integrase_H2C2"/>
    <property type="match status" value="1"/>
</dbReference>
<dbReference type="PANTHER" id="PTHR47331">
    <property type="entry name" value="PHD-TYPE DOMAIN-CONTAINING PROTEIN"/>
    <property type="match status" value="1"/>
</dbReference>